<dbReference type="InterPro" id="IPR025496">
    <property type="entry name" value="DUF4387"/>
</dbReference>
<evidence type="ECO:0000313" key="3">
    <source>
        <dbReference type="EMBL" id="BAT59482.1"/>
    </source>
</evidence>
<accession>A0A0S3PU62</accession>
<dbReference type="EMBL" id="AP014946">
    <property type="protein sequence ID" value="BAT59482.1"/>
    <property type="molecule type" value="Genomic_DNA"/>
</dbReference>
<dbReference type="RefSeq" id="WP_096354905.1">
    <property type="nucleotide sequence ID" value="NZ_AP014946.1"/>
</dbReference>
<protein>
    <submittedName>
        <fullName evidence="3">Uncharacterized protein</fullName>
    </submittedName>
</protein>
<reference evidence="3 4" key="1">
    <citation type="submission" date="2015-08" db="EMBL/GenBank/DDBJ databases">
        <title>Investigation of the bacterial diversity of lava forest soil.</title>
        <authorList>
            <person name="Lee J.S."/>
        </authorList>
    </citation>
    <scope>NUCLEOTIDE SEQUENCE [LARGE SCALE GENOMIC DNA]</scope>
    <source>
        <strain evidence="3 4">GJW-30</strain>
    </source>
</reference>
<dbReference type="Pfam" id="PF14330">
    <property type="entry name" value="DUF4387"/>
    <property type="match status" value="1"/>
</dbReference>
<dbReference type="AlphaFoldDB" id="A0A0S3PU62"/>
<evidence type="ECO:0000313" key="4">
    <source>
        <dbReference type="Proteomes" id="UP000236884"/>
    </source>
</evidence>
<gene>
    <name evidence="3" type="ORF">GJW-30_1_02015</name>
</gene>
<evidence type="ECO:0000259" key="2">
    <source>
        <dbReference type="Pfam" id="PF14330"/>
    </source>
</evidence>
<feature type="domain" description="DUF4387" evidence="2">
    <location>
        <begin position="393"/>
        <end position="474"/>
    </location>
</feature>
<dbReference type="KEGG" id="vgo:GJW-30_1_02015"/>
<dbReference type="InterPro" id="IPR010839">
    <property type="entry name" value="AtuA_N"/>
</dbReference>
<name>A0A0S3PU62_9BRAD</name>
<organism evidence="3 4">
    <name type="scientific">Variibacter gotjawalensis</name>
    <dbReference type="NCBI Taxonomy" id="1333996"/>
    <lineage>
        <taxon>Bacteria</taxon>
        <taxon>Pseudomonadati</taxon>
        <taxon>Pseudomonadota</taxon>
        <taxon>Alphaproteobacteria</taxon>
        <taxon>Hyphomicrobiales</taxon>
        <taxon>Nitrobacteraceae</taxon>
        <taxon>Variibacter</taxon>
    </lineage>
</organism>
<proteinExistence type="predicted"/>
<feature type="domain" description="Acyclic terpene utilisation N-terminal" evidence="1">
    <location>
        <begin position="88"/>
        <end position="285"/>
    </location>
</feature>
<keyword evidence="4" id="KW-1185">Reference proteome</keyword>
<evidence type="ECO:0000259" key="1">
    <source>
        <dbReference type="Pfam" id="PF07287"/>
    </source>
</evidence>
<dbReference type="Proteomes" id="UP000236884">
    <property type="component" value="Chromosome"/>
</dbReference>
<dbReference type="Pfam" id="PF07287">
    <property type="entry name" value="AtuA"/>
    <property type="match status" value="1"/>
</dbReference>
<sequence length="502" mass="54041">MPQLIYRAVSACGALGYGFPKESFDEALNGRVDAIVADGGSMDAGPSYLGAGTQYFERDAVRADYYRMVEASERLACPVIIGNSGMAGGARNLAWMVDVAKDVFAELGVQAKTAVIASDIDSGIVLDEFHRDALLPIGRGLVLEENAIADSIIVGQMGVHPLISALDSGAQYVIAGRACDVALFAADMIRRGIAPGLAYHVGYVLACGALACEPGSPSDCLVAEVYDDGSAIFIAPNADRRCTPLSIAAHSLYEESHPLLQFYPEGILALEKTDYFSSGPRQAGIRNSHLVHAGKPWPWSIKLDGARRVGDGPSKRCAWTLHHLLQNEDIIKRRLFPITVYDAAGDNWTVVDIRQPRYFDVGDKNYDGSVDERTLTQISDVAPNRPCVGKQRLSDLVADVRSRDAGVNRVTLDIMFSSGESYEAALYSNLFSAESIAALLDLDPEQVVGAYFVDSCNAIKITIERPVISQDFSDAFAAYLVAAIKNLNVPIYASALARASSF</sequence>
<dbReference type="OrthoDB" id="9763456at2"/>